<dbReference type="OrthoDB" id="341259at2759"/>
<feature type="non-terminal residue" evidence="4">
    <location>
        <position position="1"/>
    </location>
</feature>
<dbReference type="STRING" id="42249.A0A317SNM4"/>
<proteinExistence type="predicted"/>
<reference evidence="4 5" key="1">
    <citation type="submission" date="2018-03" db="EMBL/GenBank/DDBJ databases">
        <title>Genomes of Pezizomycetes fungi and the evolution of truffles.</title>
        <authorList>
            <person name="Murat C."/>
            <person name="Payen T."/>
            <person name="Noel B."/>
            <person name="Kuo A."/>
            <person name="Martin F.M."/>
        </authorList>
    </citation>
    <scope>NUCLEOTIDE SEQUENCE [LARGE SCALE GENOMIC DNA]</scope>
    <source>
        <strain evidence="4">091103-1</strain>
    </source>
</reference>
<organism evidence="4 5">
    <name type="scientific">Tuber magnatum</name>
    <name type="common">white Piedmont truffle</name>
    <dbReference type="NCBI Taxonomy" id="42249"/>
    <lineage>
        <taxon>Eukaryota</taxon>
        <taxon>Fungi</taxon>
        <taxon>Dikarya</taxon>
        <taxon>Ascomycota</taxon>
        <taxon>Pezizomycotina</taxon>
        <taxon>Pezizomycetes</taxon>
        <taxon>Pezizales</taxon>
        <taxon>Tuberaceae</taxon>
        <taxon>Tuber</taxon>
    </lineage>
</organism>
<sequence>VDTEARNMNSRTPLHIAAEIGRVEIVRLLIEKEGANVNVIDAKKKTPLYLAARRLHTGVVGLLLADERTDVNVL</sequence>
<feature type="non-terminal residue" evidence="4">
    <location>
        <position position="74"/>
    </location>
</feature>
<evidence type="ECO:0000256" key="3">
    <source>
        <dbReference type="PROSITE-ProRule" id="PRU00023"/>
    </source>
</evidence>
<dbReference type="PANTHER" id="PTHR24171">
    <property type="entry name" value="ANKYRIN REPEAT DOMAIN-CONTAINING PROTEIN 39-RELATED"/>
    <property type="match status" value="1"/>
</dbReference>
<keyword evidence="5" id="KW-1185">Reference proteome</keyword>
<dbReference type="Pfam" id="PF12796">
    <property type="entry name" value="Ank_2"/>
    <property type="match status" value="1"/>
</dbReference>
<protein>
    <submittedName>
        <fullName evidence="4">Ankyrin</fullName>
    </submittedName>
</protein>
<dbReference type="SUPFAM" id="SSF48403">
    <property type="entry name" value="Ankyrin repeat"/>
    <property type="match status" value="1"/>
</dbReference>
<dbReference type="PROSITE" id="PS50297">
    <property type="entry name" value="ANK_REP_REGION"/>
    <property type="match status" value="1"/>
</dbReference>
<dbReference type="EMBL" id="PYWC01000057">
    <property type="protein sequence ID" value="PWW74781.1"/>
    <property type="molecule type" value="Genomic_DNA"/>
</dbReference>
<evidence type="ECO:0000256" key="2">
    <source>
        <dbReference type="ARBA" id="ARBA00023043"/>
    </source>
</evidence>
<feature type="repeat" description="ANK" evidence="3">
    <location>
        <begin position="9"/>
        <end position="42"/>
    </location>
</feature>
<dbReference type="SMART" id="SM00248">
    <property type="entry name" value="ANK"/>
    <property type="match status" value="2"/>
</dbReference>
<dbReference type="InterPro" id="IPR002110">
    <property type="entry name" value="Ankyrin_rpt"/>
</dbReference>
<comment type="caution">
    <text evidence="4">The sequence shown here is derived from an EMBL/GenBank/DDBJ whole genome shotgun (WGS) entry which is preliminary data.</text>
</comment>
<gene>
    <name evidence="4" type="ORF">C7212DRAFT_117576</name>
</gene>
<dbReference type="Proteomes" id="UP000246991">
    <property type="component" value="Unassembled WGS sequence"/>
</dbReference>
<dbReference type="AlphaFoldDB" id="A0A317SNM4"/>
<dbReference type="InterPro" id="IPR036770">
    <property type="entry name" value="Ankyrin_rpt-contain_sf"/>
</dbReference>
<keyword evidence="2 3" id="KW-0040">ANK repeat</keyword>
<name>A0A317SNM4_9PEZI</name>
<evidence type="ECO:0000256" key="1">
    <source>
        <dbReference type="ARBA" id="ARBA00022737"/>
    </source>
</evidence>
<evidence type="ECO:0000313" key="5">
    <source>
        <dbReference type="Proteomes" id="UP000246991"/>
    </source>
</evidence>
<evidence type="ECO:0000313" key="4">
    <source>
        <dbReference type="EMBL" id="PWW74781.1"/>
    </source>
</evidence>
<dbReference type="PROSITE" id="PS50088">
    <property type="entry name" value="ANK_REPEAT"/>
    <property type="match status" value="1"/>
</dbReference>
<keyword evidence="1" id="KW-0677">Repeat</keyword>
<accession>A0A317SNM4</accession>
<dbReference type="Gene3D" id="1.25.40.20">
    <property type="entry name" value="Ankyrin repeat-containing domain"/>
    <property type="match status" value="1"/>
</dbReference>